<evidence type="ECO:0000256" key="6">
    <source>
        <dbReference type="SAM" id="Coils"/>
    </source>
</evidence>
<evidence type="ECO:0000259" key="8">
    <source>
        <dbReference type="PROSITE" id="PS50067"/>
    </source>
</evidence>
<keyword evidence="2 5" id="KW-0067">ATP-binding</keyword>
<proteinExistence type="inferred from homology"/>
<feature type="region of interest" description="Disordered" evidence="7">
    <location>
        <begin position="1"/>
        <end position="144"/>
    </location>
</feature>
<dbReference type="PANTHER" id="PTHR47968">
    <property type="entry name" value="CENTROMERE PROTEIN E"/>
    <property type="match status" value="1"/>
</dbReference>
<dbReference type="SUPFAM" id="SSF52540">
    <property type="entry name" value="P-loop containing nucleoside triphosphate hydrolases"/>
    <property type="match status" value="1"/>
</dbReference>
<feature type="region of interest" description="Disordered" evidence="7">
    <location>
        <begin position="157"/>
        <end position="238"/>
    </location>
</feature>
<keyword evidence="4 5" id="KW-0505">Motor protein</keyword>
<reference evidence="9 10" key="1">
    <citation type="journal article" date="2013" name="Plant Cell">
        <title>The transition from a phytopathogenic smut ancestor to an anamorphic biocontrol agent deciphered by comparative whole-genome analysis.</title>
        <authorList>
            <person name="Lefebvre F."/>
            <person name="Joly D.L."/>
            <person name="Labbe C."/>
            <person name="Teichmann B."/>
            <person name="Linning R."/>
            <person name="Belzile F."/>
            <person name="Bakkeren G."/>
            <person name="Belanger R.R."/>
        </authorList>
    </citation>
    <scope>NUCLEOTIDE SEQUENCE [LARGE SCALE GENOMIC DNA]</scope>
    <source>
        <strain evidence="9 10">PF-1</strain>
    </source>
</reference>
<dbReference type="InterPro" id="IPR027640">
    <property type="entry name" value="Kinesin-like_fam"/>
</dbReference>
<dbReference type="GO" id="GO:0003777">
    <property type="term" value="F:microtubule motor activity"/>
    <property type="evidence" value="ECO:0007669"/>
    <property type="project" value="InterPro"/>
</dbReference>
<feature type="coiled-coil region" evidence="6">
    <location>
        <begin position="809"/>
        <end position="875"/>
    </location>
</feature>
<evidence type="ECO:0000313" key="9">
    <source>
        <dbReference type="EMBL" id="EPQ27510.1"/>
    </source>
</evidence>
<feature type="binding site" evidence="5">
    <location>
        <begin position="357"/>
        <end position="364"/>
    </location>
    <ligand>
        <name>ATP</name>
        <dbReference type="ChEBI" id="CHEBI:30616"/>
    </ligand>
</feature>
<evidence type="ECO:0000256" key="7">
    <source>
        <dbReference type="SAM" id="MobiDB-lite"/>
    </source>
</evidence>
<dbReference type="GeneID" id="19319147"/>
<evidence type="ECO:0000256" key="5">
    <source>
        <dbReference type="PROSITE-ProRule" id="PRU00283"/>
    </source>
</evidence>
<accession>A0A061H6A9</accession>
<dbReference type="InterPro" id="IPR027417">
    <property type="entry name" value="P-loop_NTPase"/>
</dbReference>
<dbReference type="HOGENOM" id="CLU_005161_0_0_1"/>
<feature type="compositionally biased region" description="Low complexity" evidence="7">
    <location>
        <begin position="126"/>
        <end position="135"/>
    </location>
</feature>
<evidence type="ECO:0000256" key="4">
    <source>
        <dbReference type="ARBA" id="ARBA00023175"/>
    </source>
</evidence>
<sequence>MFLFRAGLAQPRPDSNAASPFTRPISTTTTTITTTPTTTTAATATTDNAAPSPATSATIPTTIDSADPSPSDGPAPHASSGDGSDGGNDDNDDTSDSDRHDSSNSNSARSQQPSPLPEPTKERRASTAASASASAGTKPLRQGSSLGIIAAARSAFPAKMSAAQPPIPESESTSSMLSSASNDTPTPTTSAPATPKKRSSSSATTPKKAKLSISAKSTPRKVFSLKPSSSSLGDLDRAPPRQNVVVCVRMRPSKEADPADQTEPIWSLDQQQNQIVPTEHHPSLSKRAGSSSANAALPATASTTDLGDDNPSSSTYKFQFDKLLLGDDTTDDMYDSQIAPVVKAAMDGYNGTVFAYGQTGSGKTHTMSGTDAEPGVIPRAVQQVFKTIEQEPGREFLLRVSYLEIYNETLKDLLAPLGAAGGVTEGMRPASPTKGGSTHSAGSSQSSSLRIVEDQKSSRVVITGLREEIVTDPTTVLDLIQKGQEARHVGATDWNERSSRSHCVFQVTIESRAKAEGGASEGKKGGAEVRVSQLNLIDLAGSERAASQVERRKEGAFINKSLLTLGTVIAKLTEPTALGASSSDLHIPYRDSKLTRILQTSLSGNARIAVICTLSPDVKHAVETLSTLKFGKRCKMVVTSAKKGTSMDDKALLQKYRKELDALRAKLEAGTPAIKAPAEADEDALASSRESRQKLDALNEERERAQKEVMEMEKKRGDLRGQIDHLTRLILTSQSVAQERRESDAAAGTNADGTPRKRNFSGMERRGPRLSDIHSFSGRALISQSPSLDVLSSTPTLSGSKPFELEAELAALRKQLQQQIESRQALVAAHQAELTSRDAKEKELEEVIRMNEEELDEAELAFDRLKADRDEARKVALKEQELAREHKRAWLEEQEANRLLKLVAQSRGADADDGWKQQIEALNARLEQKTTETEELRTGLEAATAAKDEERAAAQRLREELQALKAKTGDDDPQAEFQDLVNGGQRTITESLREKEEALAERERHLEEARLDLERQNADLEAKQSSSRPLPVPLGGAPHAQQLDDLEAALSIAQAQNQDLADQVSQLRTALSDAEAAQTRSSRTESKLAEVQMELEGSKSQVAKLQAQLEAERAKPSEASARTSRPLPVPIMSSPAAGARSTPSSPLKGYGVSRLRTGSDAALPGATGLHRGGSVREYRRYQPASEDDVFTGNSGAPAGHRSSVLGYKAIFDGMDSAKSSSASSSHHRAEREEIERLNAVIQSQRAIMSDLEKSVASWKSRLKAQADLIHKLASSSGGAGGGGVVGSGGFANITPPMQDGELPSPVRSRPLGEVQPVASPTKFSTQFESSRSRFAGGAPFDSPESTSSPRYGGGGGGGRDYSTLPRSGKDQPYYGAHTYNRPPSTIGLGVMPGSPTKVSSSSTPVSSLWSHQQQPSPLPPPPSSPSAAANPSARGAGRRRKPRMTIENELLALKATPRVESSRTRFLVDEKDEEPVGLRAKTSSAAYYI</sequence>
<feature type="compositionally biased region" description="Low complexity" evidence="7">
    <location>
        <begin position="435"/>
        <end position="448"/>
    </location>
</feature>
<dbReference type="PROSITE" id="PS50067">
    <property type="entry name" value="KINESIN_MOTOR_2"/>
    <property type="match status" value="1"/>
</dbReference>
<feature type="compositionally biased region" description="Low complexity" evidence="7">
    <location>
        <begin position="25"/>
        <end position="82"/>
    </location>
</feature>
<feature type="compositionally biased region" description="Basic and acidic residues" evidence="7">
    <location>
        <begin position="689"/>
        <end position="718"/>
    </location>
</feature>
<gene>
    <name evidence="9" type="ORF">PFL1_05048</name>
</gene>
<dbReference type="PROSITE" id="PS00411">
    <property type="entry name" value="KINESIN_MOTOR_1"/>
    <property type="match status" value="1"/>
</dbReference>
<feature type="compositionally biased region" description="Low complexity" evidence="7">
    <location>
        <begin position="170"/>
        <end position="206"/>
    </location>
</feature>
<evidence type="ECO:0000256" key="2">
    <source>
        <dbReference type="ARBA" id="ARBA00022840"/>
    </source>
</evidence>
<feature type="region of interest" description="Disordered" evidence="7">
    <location>
        <begin position="734"/>
        <end position="771"/>
    </location>
</feature>
<feature type="compositionally biased region" description="Low complexity" evidence="7">
    <location>
        <begin position="1394"/>
        <end position="1415"/>
    </location>
</feature>
<feature type="region of interest" description="Disordered" evidence="7">
    <location>
        <begin position="674"/>
        <end position="718"/>
    </location>
</feature>
<dbReference type="RefSeq" id="XP_007880768.1">
    <property type="nucleotide sequence ID" value="XM_007882577.1"/>
</dbReference>
<dbReference type="GO" id="GO:0007018">
    <property type="term" value="P:microtubule-based movement"/>
    <property type="evidence" value="ECO:0007669"/>
    <property type="project" value="InterPro"/>
</dbReference>
<dbReference type="Gene3D" id="3.40.850.10">
    <property type="entry name" value="Kinesin motor domain"/>
    <property type="match status" value="1"/>
</dbReference>
<feature type="region of interest" description="Disordered" evidence="7">
    <location>
        <begin position="424"/>
        <end position="452"/>
    </location>
</feature>
<dbReference type="eggNOG" id="KOG0242">
    <property type="taxonomic scope" value="Eukaryota"/>
</dbReference>
<dbReference type="KEGG" id="pfp:PFL1_05048"/>
<dbReference type="PRINTS" id="PR00380">
    <property type="entry name" value="KINESINHEAVY"/>
</dbReference>
<feature type="region of interest" description="Disordered" evidence="7">
    <location>
        <begin position="1108"/>
        <end position="1147"/>
    </location>
</feature>
<protein>
    <recommendedName>
        <fullName evidence="8">Kinesin motor domain-containing protein</fullName>
    </recommendedName>
</protein>
<organism evidence="9 10">
    <name type="scientific">Pseudozyma flocculosa PF-1</name>
    <dbReference type="NCBI Taxonomy" id="1277687"/>
    <lineage>
        <taxon>Eukaryota</taxon>
        <taxon>Fungi</taxon>
        <taxon>Dikarya</taxon>
        <taxon>Basidiomycota</taxon>
        <taxon>Ustilaginomycotina</taxon>
        <taxon>Ustilaginomycetes</taxon>
        <taxon>Ustilaginales</taxon>
        <taxon>Ustilaginaceae</taxon>
        <taxon>Pseudozyma</taxon>
    </lineage>
</organism>
<keyword evidence="3 6" id="KW-0175">Coiled coil</keyword>
<feature type="region of interest" description="Disordered" evidence="7">
    <location>
        <begin position="276"/>
        <end position="296"/>
    </location>
</feature>
<dbReference type="GO" id="GO:0008017">
    <property type="term" value="F:microtubule binding"/>
    <property type="evidence" value="ECO:0007669"/>
    <property type="project" value="InterPro"/>
</dbReference>
<feature type="region of interest" description="Disordered" evidence="7">
    <location>
        <begin position="1019"/>
        <end position="1039"/>
    </location>
</feature>
<keyword evidence="1 5" id="KW-0547">Nucleotide-binding</keyword>
<dbReference type="Pfam" id="PF00225">
    <property type="entry name" value="Kinesin"/>
    <property type="match status" value="1"/>
</dbReference>
<dbReference type="SMART" id="SM00129">
    <property type="entry name" value="KISc"/>
    <property type="match status" value="1"/>
</dbReference>
<dbReference type="Proteomes" id="UP000053664">
    <property type="component" value="Unassembled WGS sequence"/>
</dbReference>
<evidence type="ECO:0000256" key="3">
    <source>
        <dbReference type="ARBA" id="ARBA00023054"/>
    </source>
</evidence>
<dbReference type="InterPro" id="IPR019821">
    <property type="entry name" value="Kinesin_motor_CS"/>
</dbReference>
<dbReference type="InterPro" id="IPR036961">
    <property type="entry name" value="Kinesin_motor_dom_sf"/>
</dbReference>
<feature type="domain" description="Kinesin motor" evidence="8">
    <location>
        <begin position="243"/>
        <end position="637"/>
    </location>
</feature>
<dbReference type="EMBL" id="KE361639">
    <property type="protein sequence ID" value="EPQ27510.1"/>
    <property type="molecule type" value="Genomic_DNA"/>
</dbReference>
<name>A0A061H6A9_9BASI</name>
<feature type="region of interest" description="Disordered" evidence="7">
    <location>
        <begin position="1290"/>
        <end position="1445"/>
    </location>
</feature>
<dbReference type="GO" id="GO:0005524">
    <property type="term" value="F:ATP binding"/>
    <property type="evidence" value="ECO:0007669"/>
    <property type="project" value="UniProtKB-UniRule"/>
</dbReference>
<dbReference type="PANTHER" id="PTHR47968:SF75">
    <property type="entry name" value="CENTROMERE-ASSOCIATED PROTEIN E"/>
    <property type="match status" value="1"/>
</dbReference>
<comment type="similarity">
    <text evidence="5">Belongs to the TRAFAC class myosin-kinesin ATPase superfamily. Kinesin family.</text>
</comment>
<dbReference type="InterPro" id="IPR001752">
    <property type="entry name" value="Kinesin_motor_dom"/>
</dbReference>
<evidence type="ECO:0000256" key="1">
    <source>
        <dbReference type="ARBA" id="ARBA00022741"/>
    </source>
</evidence>
<evidence type="ECO:0000313" key="10">
    <source>
        <dbReference type="Proteomes" id="UP000053664"/>
    </source>
</evidence>
<dbReference type="OrthoDB" id="3176171at2759"/>